<feature type="domain" description="FAD-binding FR-type" evidence="14">
    <location>
        <begin position="251"/>
        <end position="408"/>
    </location>
</feature>
<protein>
    <recommendedName>
        <fullName evidence="3">ferric-chelate reductase (NADPH)</fullName>
        <ecNumber evidence="3">1.16.1.9</ecNumber>
    </recommendedName>
</protein>
<evidence type="ECO:0000256" key="6">
    <source>
        <dbReference type="ARBA" id="ARBA00022692"/>
    </source>
</evidence>
<keyword evidence="8 13" id="KW-1133">Transmembrane helix</keyword>
<dbReference type="EC" id="1.16.1.9" evidence="3"/>
<dbReference type="GO" id="GO:0015677">
    <property type="term" value="P:copper ion import"/>
    <property type="evidence" value="ECO:0007669"/>
    <property type="project" value="TreeGrafter"/>
</dbReference>
<dbReference type="InterPro" id="IPR017927">
    <property type="entry name" value="FAD-bd_FR_type"/>
</dbReference>
<name>A0AAE9W6Y6_9SCHI</name>
<comment type="subcellular location">
    <subcellularLocation>
        <location evidence="1">Cell membrane</location>
        <topology evidence="1">Multi-pass membrane protein</topology>
    </subcellularLocation>
</comment>
<dbReference type="SUPFAM" id="SSF63380">
    <property type="entry name" value="Riboflavin synthase domain-like"/>
    <property type="match status" value="1"/>
</dbReference>
<feature type="transmembrane region" description="Helical" evidence="13">
    <location>
        <begin position="155"/>
        <end position="176"/>
    </location>
</feature>
<reference evidence="15 16" key="1">
    <citation type="journal article" date="2023" name="G3 (Bethesda)">
        <title>A high-quality reference genome for the fission yeast Schizosaccharomyces osmophilus.</title>
        <authorList>
            <person name="Jia G.S."/>
            <person name="Zhang W.C."/>
            <person name="Liang Y."/>
            <person name="Liu X.H."/>
            <person name="Rhind N."/>
            <person name="Pidoux A."/>
            <person name="Brysch-Herzberg M."/>
            <person name="Du L.L."/>
        </authorList>
    </citation>
    <scope>NUCLEOTIDE SEQUENCE [LARGE SCALE GENOMIC DNA]</scope>
    <source>
        <strain evidence="15 16">CBS 15793</strain>
    </source>
</reference>
<dbReference type="KEGG" id="som:SOMG_02331"/>
<keyword evidence="11 13" id="KW-0472">Membrane</keyword>
<dbReference type="PANTHER" id="PTHR32361:SF28">
    <property type="entry name" value="FRP1P"/>
    <property type="match status" value="1"/>
</dbReference>
<proteinExistence type="inferred from homology"/>
<dbReference type="Pfam" id="PF01794">
    <property type="entry name" value="Ferric_reduct"/>
    <property type="match status" value="1"/>
</dbReference>
<dbReference type="CDD" id="cd06186">
    <property type="entry name" value="NOX_Duox_like_FAD_NADP"/>
    <property type="match status" value="1"/>
</dbReference>
<feature type="transmembrane region" description="Helical" evidence="13">
    <location>
        <begin position="216"/>
        <end position="234"/>
    </location>
</feature>
<accession>A0AAE9W6Y6</accession>
<evidence type="ECO:0000256" key="7">
    <source>
        <dbReference type="ARBA" id="ARBA00022982"/>
    </source>
</evidence>
<evidence type="ECO:0000256" key="1">
    <source>
        <dbReference type="ARBA" id="ARBA00004651"/>
    </source>
</evidence>
<dbReference type="PANTHER" id="PTHR32361">
    <property type="entry name" value="FERRIC/CUPRIC REDUCTASE TRANSMEMBRANE COMPONENT"/>
    <property type="match status" value="1"/>
</dbReference>
<evidence type="ECO:0000256" key="8">
    <source>
        <dbReference type="ARBA" id="ARBA00022989"/>
    </source>
</evidence>
<evidence type="ECO:0000256" key="10">
    <source>
        <dbReference type="ARBA" id="ARBA00023065"/>
    </source>
</evidence>
<keyword evidence="10" id="KW-0406">Ion transport</keyword>
<feature type="transmembrane region" description="Helical" evidence="13">
    <location>
        <begin position="75"/>
        <end position="94"/>
    </location>
</feature>
<comment type="catalytic activity">
    <reaction evidence="12">
        <text>2 a Fe(II)-siderophore + NADP(+) + H(+) = 2 a Fe(III)-siderophore + NADPH</text>
        <dbReference type="Rhea" id="RHEA:28795"/>
        <dbReference type="Rhea" id="RHEA-COMP:11342"/>
        <dbReference type="Rhea" id="RHEA-COMP:11344"/>
        <dbReference type="ChEBI" id="CHEBI:15378"/>
        <dbReference type="ChEBI" id="CHEBI:29033"/>
        <dbReference type="ChEBI" id="CHEBI:29034"/>
        <dbReference type="ChEBI" id="CHEBI:57783"/>
        <dbReference type="ChEBI" id="CHEBI:58349"/>
        <dbReference type="EC" id="1.16.1.9"/>
    </reaction>
</comment>
<dbReference type="AlphaFoldDB" id="A0AAE9W6Y6"/>
<dbReference type="InterPro" id="IPR013121">
    <property type="entry name" value="Fe_red_NAD-bd_6"/>
</dbReference>
<keyword evidence="16" id="KW-1185">Reference proteome</keyword>
<feature type="transmembrane region" description="Helical" evidence="13">
    <location>
        <begin position="12"/>
        <end position="30"/>
    </location>
</feature>
<evidence type="ECO:0000256" key="11">
    <source>
        <dbReference type="ARBA" id="ARBA00023136"/>
    </source>
</evidence>
<dbReference type="Pfam" id="PF08022">
    <property type="entry name" value="FAD_binding_8"/>
    <property type="match status" value="1"/>
</dbReference>
<dbReference type="Gene3D" id="3.40.50.80">
    <property type="entry name" value="Nucleotide-binding domain of ferredoxin-NADP reductase (FNR) module"/>
    <property type="match status" value="1"/>
</dbReference>
<keyword evidence="9" id="KW-0560">Oxidoreductase</keyword>
<dbReference type="InterPro" id="IPR039261">
    <property type="entry name" value="FNR_nucleotide-bd"/>
</dbReference>
<evidence type="ECO:0000256" key="2">
    <source>
        <dbReference type="ARBA" id="ARBA00006278"/>
    </source>
</evidence>
<keyword evidence="5" id="KW-1003">Cell membrane</keyword>
<sequence>MALTAHHKYAIIYIFLILGLLVLFGFLFLMERGRVCYKSWHTKKHQTNRNEKQNLIEKVYLSVRNYYTYTVTHKWLLTLIIIPVICVVSLPFIGEETPELGSGKKNWNRDSVCSRFAYLACAFYTVTYIFSLKNNPFALMLLTSHEKLNYIHRRLSIFALLFGLIHGIGNIGIAVADNAQDSLAGGMYPTGYAILTFTVVFAISSISYIRKNYYEWFFILHHLCSIGLLCTIWLHSENAAIYMKVCVSVYAFDRGLRVLRSCLNFSKVQIFLLDNDLIYLRGPKPTSFFFFLPWAAGNHVYLNIPILSYWQLHPFTMLSSPTDDCIEMMLAVRTGFTKRLAGHVNKRGSIKQVSLSEEKKLGSVSSSCKSQLSDEHSSSWSCSPVSLEMPSHQMIVLIDGPYGPMTNLYKDYSNVLFLSSGVGITYTLPILKDIARCKSSKTKKITFVWSCRSKSLLMAIFNILKELIKNESQIQLDITCHYTNSYSYKEIPDIQFISDKKFSLRVLDDRPHFDLYLKPFLEEAQGQTAAIATCGSEGFLKHVKKNVSSCVTASDDLFQHYEEI</sequence>
<dbReference type="RefSeq" id="XP_056035252.1">
    <property type="nucleotide sequence ID" value="XM_056181123.1"/>
</dbReference>
<gene>
    <name evidence="15" type="ORF">SOMG_02331</name>
</gene>
<dbReference type="EMBL" id="CP115611">
    <property type="protein sequence ID" value="WBW71009.1"/>
    <property type="molecule type" value="Genomic_DNA"/>
</dbReference>
<dbReference type="GO" id="GO:0006826">
    <property type="term" value="P:iron ion transport"/>
    <property type="evidence" value="ECO:0007669"/>
    <property type="project" value="TreeGrafter"/>
</dbReference>
<dbReference type="GO" id="GO:0005886">
    <property type="term" value="C:plasma membrane"/>
    <property type="evidence" value="ECO:0007669"/>
    <property type="project" value="UniProtKB-SubCell"/>
</dbReference>
<dbReference type="InterPro" id="IPR013112">
    <property type="entry name" value="FAD-bd_8"/>
</dbReference>
<dbReference type="GO" id="GO:0052851">
    <property type="term" value="F:ferric-chelate reductase (NADPH) activity"/>
    <property type="evidence" value="ECO:0007669"/>
    <property type="project" value="UniProtKB-EC"/>
</dbReference>
<dbReference type="InterPro" id="IPR017938">
    <property type="entry name" value="Riboflavin_synthase-like_b-brl"/>
</dbReference>
<evidence type="ECO:0000256" key="12">
    <source>
        <dbReference type="ARBA" id="ARBA00048483"/>
    </source>
</evidence>
<evidence type="ECO:0000256" key="13">
    <source>
        <dbReference type="SAM" id="Phobius"/>
    </source>
</evidence>
<evidence type="ECO:0000313" key="16">
    <source>
        <dbReference type="Proteomes" id="UP001212411"/>
    </source>
</evidence>
<dbReference type="SFLD" id="SFLDS00052">
    <property type="entry name" value="Ferric_Reductase_Domain"/>
    <property type="match status" value="1"/>
</dbReference>
<dbReference type="InterPro" id="IPR051410">
    <property type="entry name" value="Ferric/Cupric_Reductase"/>
</dbReference>
<organism evidence="15 16">
    <name type="scientific">Schizosaccharomyces osmophilus</name>
    <dbReference type="NCBI Taxonomy" id="2545709"/>
    <lineage>
        <taxon>Eukaryota</taxon>
        <taxon>Fungi</taxon>
        <taxon>Dikarya</taxon>
        <taxon>Ascomycota</taxon>
        <taxon>Taphrinomycotina</taxon>
        <taxon>Schizosaccharomycetes</taxon>
        <taxon>Schizosaccharomycetales</taxon>
        <taxon>Schizosaccharomycetaceae</taxon>
        <taxon>Schizosaccharomyces</taxon>
    </lineage>
</organism>
<dbReference type="GeneID" id="80875812"/>
<evidence type="ECO:0000313" key="15">
    <source>
        <dbReference type="EMBL" id="WBW71009.1"/>
    </source>
</evidence>
<evidence type="ECO:0000256" key="5">
    <source>
        <dbReference type="ARBA" id="ARBA00022475"/>
    </source>
</evidence>
<keyword evidence="7" id="KW-0249">Electron transport</keyword>
<feature type="transmembrane region" description="Helical" evidence="13">
    <location>
        <begin position="114"/>
        <end position="134"/>
    </location>
</feature>
<dbReference type="SUPFAM" id="SSF52343">
    <property type="entry name" value="Ferredoxin reductase-like, C-terminal NADP-linked domain"/>
    <property type="match status" value="1"/>
</dbReference>
<dbReference type="PROSITE" id="PS51384">
    <property type="entry name" value="FAD_FR"/>
    <property type="match status" value="1"/>
</dbReference>
<dbReference type="Proteomes" id="UP001212411">
    <property type="component" value="Chromosome 1"/>
</dbReference>
<evidence type="ECO:0000256" key="4">
    <source>
        <dbReference type="ARBA" id="ARBA00022448"/>
    </source>
</evidence>
<evidence type="ECO:0000256" key="9">
    <source>
        <dbReference type="ARBA" id="ARBA00023002"/>
    </source>
</evidence>
<dbReference type="SFLD" id="SFLDG01168">
    <property type="entry name" value="Ferric_reductase_subgroup_(FRE"/>
    <property type="match status" value="1"/>
</dbReference>
<comment type="similarity">
    <text evidence="2">Belongs to the ferric reductase (FRE) family.</text>
</comment>
<dbReference type="Pfam" id="PF08030">
    <property type="entry name" value="NAD_binding_6"/>
    <property type="match status" value="1"/>
</dbReference>
<keyword evidence="6 13" id="KW-0812">Transmembrane</keyword>
<evidence type="ECO:0000256" key="3">
    <source>
        <dbReference type="ARBA" id="ARBA00012668"/>
    </source>
</evidence>
<keyword evidence="4" id="KW-0813">Transport</keyword>
<evidence type="ECO:0000259" key="14">
    <source>
        <dbReference type="PROSITE" id="PS51384"/>
    </source>
</evidence>
<dbReference type="GO" id="GO:0006879">
    <property type="term" value="P:intracellular iron ion homeostasis"/>
    <property type="evidence" value="ECO:0007669"/>
    <property type="project" value="TreeGrafter"/>
</dbReference>
<feature type="transmembrane region" description="Helical" evidence="13">
    <location>
        <begin position="188"/>
        <end position="209"/>
    </location>
</feature>
<dbReference type="InterPro" id="IPR013130">
    <property type="entry name" value="Fe3_Rdtase_TM_dom"/>
</dbReference>